<dbReference type="InterPro" id="IPR011050">
    <property type="entry name" value="Pectin_lyase_fold/virulence"/>
</dbReference>
<feature type="region of interest" description="Disordered" evidence="1">
    <location>
        <begin position="725"/>
        <end position="744"/>
    </location>
</feature>
<evidence type="ECO:0000313" key="5">
    <source>
        <dbReference type="EMBL" id="CAH0363981.1"/>
    </source>
</evidence>
<organism evidence="4">
    <name type="scientific">Pelagomonas calceolata</name>
    <dbReference type="NCBI Taxonomy" id="35677"/>
    <lineage>
        <taxon>Eukaryota</taxon>
        <taxon>Sar</taxon>
        <taxon>Stramenopiles</taxon>
        <taxon>Ochrophyta</taxon>
        <taxon>Pelagophyceae</taxon>
        <taxon>Pelagomonadales</taxon>
        <taxon>Pelagomonadaceae</taxon>
        <taxon>Pelagomonas</taxon>
    </lineage>
</organism>
<sequence length="991" mass="107280">MRLLHLLLTLTTVNAASWLTRWADDADCIDGVRELEVLCVDDDLVVADAECTATKPSTTTSCMDTVTKIIDANEGDDANNGTEAFPLRTLRECIQRFGFKWSSNKNSPDEQLPQLVCALKGGIYNDEPSTPLDSADHLLVRPYDHNKVIFDGTDAFWDVRWARHHTFEDVVTAAIPFTRRPEVLVAGHNIMCANESSIVDGNHDPKAGYGTARAPCFAWSPDDAWVLGDAAFALDDAVAVYERGETLDEDRNVPWFWVDERKGEVHVDTSKAPSTYPIRVKNATRRDVLSIDDGCHRIHVRDLYFYGTSCCGAGPAYNSLQSTDLRLTRSRFLYAPVDGIRLKSTKQTKRGGTPYVKFENNTAEFGEGALYYKGTGARILGNYFAFNSFEQRTAYTLNNMAQRSVVAHNTLLYNGDKAGHYSWARGNIHHHNLVIGQDFLGPQFDAAVFHALTGAQEGLVIEYNWVLGPSLVSFARLDTAQSTQPDEAGRYTTIKHNVHMGLGMTTKGYNHTIEHNTGSRFLQVESWASIDDHNLYTVARYNAHSEVKSRGSTLEFDAIPGYASLNLCGDLVVCNPRNHTAPPELTRQLLPLTDGVQEELINGAWPAVDTSGVGEGEDSFNEAGVIDGDDLLGLFEPHEIGTPTAEAMDFRPKADGKLVWSCSDCAGDGGTYNYVDQKPSWTDFDDYAGAYSVDDELWVPGCHDCVTGGKFGGGVFPYTPPEFAPTSSPTAMPTTPMPTPKPTTTAAPVISWAPTPRPVRVVQTQAPAALFVVSGELYFEGITCEYVDSNVDVFVAAIADLCSVDAAAVSVACAVSDGDAPSRGVRRLQTDGVIVTYEVSVETADEAAAIAAAIEGISTDDVDVALDKAASDAGVDLGAAETTAVGAPAWDSPAPTPLPTAWLSSKKNKKATQMVVIISVCVCVGFCCLVAACGIVVTYARRSNKTPGLQEPSAPPLEAIPVPHFFSRRKKQHNASAPPLDIPVAQPVGKI</sequence>
<proteinExistence type="predicted"/>
<keyword evidence="2" id="KW-0472">Membrane</keyword>
<dbReference type="SUPFAM" id="SSF51126">
    <property type="entry name" value="Pectin lyase-like"/>
    <property type="match status" value="1"/>
</dbReference>
<dbReference type="AlphaFoldDB" id="A0A7S4A2X8"/>
<dbReference type="InterPro" id="IPR012334">
    <property type="entry name" value="Pectin_lyas_fold"/>
</dbReference>
<evidence type="ECO:0000256" key="2">
    <source>
        <dbReference type="SAM" id="Phobius"/>
    </source>
</evidence>
<keyword evidence="2" id="KW-0812">Transmembrane</keyword>
<accession>A0A7S4A2X8</accession>
<dbReference type="Gene3D" id="2.160.20.10">
    <property type="entry name" value="Single-stranded right-handed beta-helix, Pectin lyase-like"/>
    <property type="match status" value="1"/>
</dbReference>
<protein>
    <recommendedName>
        <fullName evidence="7">G8 domain-containing protein</fullName>
    </recommendedName>
</protein>
<dbReference type="OrthoDB" id="10520038at2759"/>
<dbReference type="EMBL" id="HBIW01019577">
    <property type="protein sequence ID" value="CAE0701408.1"/>
    <property type="molecule type" value="Transcribed_RNA"/>
</dbReference>
<evidence type="ECO:0008006" key="7">
    <source>
        <dbReference type="Google" id="ProtNLM"/>
    </source>
</evidence>
<feature type="compositionally biased region" description="Low complexity" evidence="1">
    <location>
        <begin position="725"/>
        <end position="734"/>
    </location>
</feature>
<gene>
    <name evidence="4" type="ORF">PCAL00307_LOCUS16844</name>
    <name evidence="5" type="ORF">PECAL_1P03270</name>
</gene>
<evidence type="ECO:0000313" key="4">
    <source>
        <dbReference type="EMBL" id="CAE0701408.1"/>
    </source>
</evidence>
<feature type="region of interest" description="Disordered" evidence="1">
    <location>
        <begin position="972"/>
        <end position="991"/>
    </location>
</feature>
<evidence type="ECO:0000313" key="6">
    <source>
        <dbReference type="Proteomes" id="UP000789595"/>
    </source>
</evidence>
<feature type="transmembrane region" description="Helical" evidence="2">
    <location>
        <begin position="914"/>
        <end position="940"/>
    </location>
</feature>
<evidence type="ECO:0000256" key="3">
    <source>
        <dbReference type="SAM" id="SignalP"/>
    </source>
</evidence>
<keyword evidence="3" id="KW-0732">Signal</keyword>
<name>A0A7S4A2X8_9STRA</name>
<feature type="chain" id="PRO_5036404006" description="G8 domain-containing protein" evidence="3">
    <location>
        <begin position="16"/>
        <end position="991"/>
    </location>
</feature>
<dbReference type="EMBL" id="CAKKNE010000001">
    <property type="protein sequence ID" value="CAH0363981.1"/>
    <property type="molecule type" value="Genomic_DNA"/>
</dbReference>
<evidence type="ECO:0000256" key="1">
    <source>
        <dbReference type="SAM" id="MobiDB-lite"/>
    </source>
</evidence>
<reference evidence="4" key="1">
    <citation type="submission" date="2021-01" db="EMBL/GenBank/DDBJ databases">
        <authorList>
            <person name="Corre E."/>
            <person name="Pelletier E."/>
            <person name="Niang G."/>
            <person name="Scheremetjew M."/>
            <person name="Finn R."/>
            <person name="Kale V."/>
            <person name="Holt S."/>
            <person name="Cochrane G."/>
            <person name="Meng A."/>
            <person name="Brown T."/>
            <person name="Cohen L."/>
        </authorList>
    </citation>
    <scope>NUCLEOTIDE SEQUENCE</scope>
    <source>
        <strain evidence="4">CCMP1756</strain>
    </source>
</reference>
<keyword evidence="2" id="KW-1133">Transmembrane helix</keyword>
<keyword evidence="6" id="KW-1185">Reference proteome</keyword>
<feature type="signal peptide" evidence="3">
    <location>
        <begin position="1"/>
        <end position="15"/>
    </location>
</feature>
<dbReference type="Proteomes" id="UP000789595">
    <property type="component" value="Unassembled WGS sequence"/>
</dbReference>
<reference evidence="5" key="2">
    <citation type="submission" date="2021-11" db="EMBL/GenBank/DDBJ databases">
        <authorList>
            <consortium name="Genoscope - CEA"/>
            <person name="William W."/>
        </authorList>
    </citation>
    <scope>NUCLEOTIDE SEQUENCE</scope>
</reference>